<proteinExistence type="predicted"/>
<sequence>MIIVALAIILLALPNFEDDNSSNGIISDNDGSPILEDIYSDPEIAYRLNEDGCSVTVQGLAQFDLTDITIPEVVKTKKGDYAVTAIAADAFVSAMSHDLKEVRIEASGVSIGTGAFYNCASLEQVVFAGSVREIGELAFYNCNSLKEIEIEGDSLIIDDSAFMGCSSIVSLKLSGSIVSIGQYAFVGCTSLDSVNITGNLEKIDNNAFYRCQNLKTVNLPAGMKSIGNNVFKECHSIESCIIDGNNKVTLGNNSFYDAFGIRSIINESPYLRITASSRAELITSGIEHPWDNHVQVCIVIPSDDTVIEDRAFRDTRCSIVDVIIHDRITKIGMEAFAYTDLFKLNLPDSITYIGDRAFKSNNIQTLVIPGNVVYIGDSAFDYCTGLSSVSIPKSVEHIGEAAFAHSKMKEVYFSHSDMLPEMPDMKIYGAGSIFYNCQKNIQRETHDAWYPTLDDGGLDVYIKAGIKNTDRLENQFNNLNIITLEDHVITFDPNGGSIDTIFKTVKEGEKITPPAQPPVIRDNWGIEYNFIGWYYENEPYSFDTPVSDDIVLTAAWERTVTDNIGDNNLIYFLIILAAIIIIVITAAYIYIKKR</sequence>
<dbReference type="InterPro" id="IPR053139">
    <property type="entry name" value="Surface_bspA-like"/>
</dbReference>
<dbReference type="Gene3D" id="2.60.40.4270">
    <property type="entry name" value="Listeria-Bacteroides repeat domain"/>
    <property type="match status" value="1"/>
</dbReference>
<accession>A0A8J8TEU5</accession>
<comment type="subcellular location">
    <subcellularLocation>
        <location evidence="1">Cell envelope</location>
    </subcellularLocation>
</comment>
<dbReference type="InterPro" id="IPR042229">
    <property type="entry name" value="Listeria/Bacterioides_rpt_sf"/>
</dbReference>
<dbReference type="PANTHER" id="PTHR45661:SF3">
    <property type="entry name" value="IG-LIKE DOMAIN-CONTAINING PROTEIN"/>
    <property type="match status" value="1"/>
</dbReference>
<dbReference type="EMBL" id="LVVT01000010">
    <property type="protein sequence ID" value="TQS83499.1"/>
    <property type="molecule type" value="Genomic_DNA"/>
</dbReference>
<dbReference type="Pfam" id="PF09479">
    <property type="entry name" value="Flg_new"/>
    <property type="match status" value="1"/>
</dbReference>
<evidence type="ECO:0000256" key="1">
    <source>
        <dbReference type="ARBA" id="ARBA00004196"/>
    </source>
</evidence>
<dbReference type="RefSeq" id="WP_400256436.1">
    <property type="nucleotide sequence ID" value="NZ_CAYAYE010000024.1"/>
</dbReference>
<comment type="caution">
    <text evidence="3">The sequence shown here is derived from an EMBL/GenBank/DDBJ whole genome shotgun (WGS) entry which is preliminary data.</text>
</comment>
<dbReference type="Pfam" id="PF13306">
    <property type="entry name" value="LRR_5"/>
    <property type="match status" value="2"/>
</dbReference>
<keyword evidence="2" id="KW-0812">Transmembrane</keyword>
<dbReference type="Gene3D" id="3.80.10.10">
    <property type="entry name" value="Ribonuclease Inhibitor"/>
    <property type="match status" value="3"/>
</dbReference>
<name>A0A8J8TEU5_9ARCH</name>
<dbReference type="InterPro" id="IPR026906">
    <property type="entry name" value="LRR_5"/>
</dbReference>
<feature type="transmembrane region" description="Helical" evidence="2">
    <location>
        <begin position="569"/>
        <end position="591"/>
    </location>
</feature>
<dbReference type="SUPFAM" id="SSF52058">
    <property type="entry name" value="L domain-like"/>
    <property type="match status" value="2"/>
</dbReference>
<reference evidence="3" key="1">
    <citation type="submission" date="2016-03" db="EMBL/GenBank/DDBJ databases">
        <authorList>
            <person name="Borrel G."/>
            <person name="Mccann A."/>
            <person name="O'Toole P.W."/>
        </authorList>
    </citation>
    <scope>NUCLEOTIDE SEQUENCE</scope>
    <source>
        <strain evidence="3">183</strain>
    </source>
</reference>
<dbReference type="Proteomes" id="UP000752814">
    <property type="component" value="Unassembled WGS sequence"/>
</dbReference>
<dbReference type="PANTHER" id="PTHR45661">
    <property type="entry name" value="SURFACE ANTIGEN"/>
    <property type="match status" value="1"/>
</dbReference>
<dbReference type="InterPro" id="IPR032675">
    <property type="entry name" value="LRR_dom_sf"/>
</dbReference>
<evidence type="ECO:0000256" key="2">
    <source>
        <dbReference type="SAM" id="Phobius"/>
    </source>
</evidence>
<dbReference type="AlphaFoldDB" id="A0A8J8TEU5"/>
<organism evidence="3 4">
    <name type="scientific">Candidatus Methanomassiliicoccus intestinalis</name>
    <dbReference type="NCBI Taxonomy" id="1406512"/>
    <lineage>
        <taxon>Archaea</taxon>
        <taxon>Methanobacteriati</taxon>
        <taxon>Thermoplasmatota</taxon>
        <taxon>Thermoplasmata</taxon>
        <taxon>Methanomassiliicoccales</taxon>
        <taxon>Methanomassiliicoccaceae</taxon>
        <taxon>Methanomassiliicoccus</taxon>
    </lineage>
</organism>
<evidence type="ECO:0000313" key="3">
    <source>
        <dbReference type="EMBL" id="TQS83499.1"/>
    </source>
</evidence>
<evidence type="ECO:0000313" key="4">
    <source>
        <dbReference type="Proteomes" id="UP000752814"/>
    </source>
</evidence>
<dbReference type="Gene3D" id="3.40.50.12480">
    <property type="match status" value="1"/>
</dbReference>
<keyword evidence="2" id="KW-0472">Membrane</keyword>
<dbReference type="InterPro" id="IPR013378">
    <property type="entry name" value="InlB-like_B-rpt"/>
</dbReference>
<gene>
    <name evidence="3" type="ORF">A3207_07860</name>
</gene>
<protein>
    <recommendedName>
        <fullName evidence="5">Cell surface protein</fullName>
    </recommendedName>
</protein>
<evidence type="ECO:0008006" key="5">
    <source>
        <dbReference type="Google" id="ProtNLM"/>
    </source>
</evidence>
<keyword evidence="2" id="KW-1133">Transmembrane helix</keyword>